<evidence type="ECO:0000256" key="1">
    <source>
        <dbReference type="SAM" id="Phobius"/>
    </source>
</evidence>
<dbReference type="AlphaFoldDB" id="A8FUL6"/>
<evidence type="ECO:0000313" key="2">
    <source>
        <dbReference type="EMBL" id="ABV36539.1"/>
    </source>
</evidence>
<organism evidence="2 3">
    <name type="scientific">Shewanella sediminis (strain HAW-EB3)</name>
    <dbReference type="NCBI Taxonomy" id="425104"/>
    <lineage>
        <taxon>Bacteria</taxon>
        <taxon>Pseudomonadati</taxon>
        <taxon>Pseudomonadota</taxon>
        <taxon>Gammaproteobacteria</taxon>
        <taxon>Alteromonadales</taxon>
        <taxon>Shewanellaceae</taxon>
        <taxon>Shewanella</taxon>
    </lineage>
</organism>
<dbReference type="OrthoDB" id="9808870at2"/>
<proteinExistence type="predicted"/>
<dbReference type="RefSeq" id="WP_012142274.1">
    <property type="nucleotide sequence ID" value="NC_009831.1"/>
</dbReference>
<keyword evidence="3" id="KW-1185">Reference proteome</keyword>
<dbReference type="HOGENOM" id="CLU_091372_0_0_6"/>
<feature type="transmembrane region" description="Helical" evidence="1">
    <location>
        <begin position="108"/>
        <end position="126"/>
    </location>
</feature>
<dbReference type="InterPro" id="IPR032809">
    <property type="entry name" value="Put_HupE_UreJ"/>
</dbReference>
<evidence type="ECO:0000313" key="3">
    <source>
        <dbReference type="Proteomes" id="UP000002015"/>
    </source>
</evidence>
<gene>
    <name evidence="2" type="ordered locus">Ssed_1928</name>
</gene>
<feature type="transmembrane region" description="Helical" evidence="1">
    <location>
        <begin position="212"/>
        <end position="233"/>
    </location>
</feature>
<dbReference type="KEGG" id="sse:Ssed_1928"/>
<keyword evidence="1" id="KW-0472">Membrane</keyword>
<accession>A8FUL6</accession>
<evidence type="ECO:0008006" key="4">
    <source>
        <dbReference type="Google" id="ProtNLM"/>
    </source>
</evidence>
<feature type="transmembrane region" description="Helical" evidence="1">
    <location>
        <begin position="175"/>
        <end position="200"/>
    </location>
</feature>
<sequence length="235" mass="25953" precursor="true">MSQSLAHTMKLMVSLLVVILGVFASFSLSAHGVDEDTKQFLILNEGVSILPFIYIGAKHMVTGYDHLLFLVGVIFFLFRGKDVLLYVSLFTLGHSITLLFGVLSDIQINAYLIDAIIGFSIVYKGFDNLGGFKRLFGFQPNTKLAVMIFGLFHGFGLATKIQEFNLPQEGLVPNILAFNVGVEVGQFLALGVVLILMSFWRRHRSYLKFSTAANTLLMSAGMMLVGFQLTGYFTG</sequence>
<keyword evidence="1" id="KW-0812">Transmembrane</keyword>
<name>A8FUL6_SHESH</name>
<protein>
    <recommendedName>
        <fullName evidence="4">HupE/UreJ protein</fullName>
    </recommendedName>
</protein>
<dbReference type="STRING" id="425104.Ssed_1928"/>
<keyword evidence="1" id="KW-1133">Transmembrane helix</keyword>
<dbReference type="Pfam" id="PF13795">
    <property type="entry name" value="HupE_UreJ_2"/>
    <property type="match status" value="1"/>
</dbReference>
<feature type="transmembrane region" description="Helical" evidence="1">
    <location>
        <begin position="138"/>
        <end position="155"/>
    </location>
</feature>
<feature type="transmembrane region" description="Helical" evidence="1">
    <location>
        <begin position="83"/>
        <end position="102"/>
    </location>
</feature>
<feature type="transmembrane region" description="Helical" evidence="1">
    <location>
        <begin position="53"/>
        <end position="78"/>
    </location>
</feature>
<dbReference type="Proteomes" id="UP000002015">
    <property type="component" value="Chromosome"/>
</dbReference>
<dbReference type="EMBL" id="CP000821">
    <property type="protein sequence ID" value="ABV36539.1"/>
    <property type="molecule type" value="Genomic_DNA"/>
</dbReference>
<reference evidence="2 3" key="1">
    <citation type="submission" date="2007-08" db="EMBL/GenBank/DDBJ databases">
        <title>Complete sequence of Shewanella sediminis HAW-EB3.</title>
        <authorList>
            <consortium name="US DOE Joint Genome Institute"/>
            <person name="Copeland A."/>
            <person name="Lucas S."/>
            <person name="Lapidus A."/>
            <person name="Barry K."/>
            <person name="Glavina del Rio T."/>
            <person name="Dalin E."/>
            <person name="Tice H."/>
            <person name="Pitluck S."/>
            <person name="Chertkov O."/>
            <person name="Brettin T."/>
            <person name="Bruce D."/>
            <person name="Detter J.C."/>
            <person name="Han C."/>
            <person name="Schmutz J."/>
            <person name="Larimer F."/>
            <person name="Land M."/>
            <person name="Hauser L."/>
            <person name="Kyrpides N."/>
            <person name="Kim E."/>
            <person name="Zhao J.-S."/>
            <person name="Richardson P."/>
        </authorList>
    </citation>
    <scope>NUCLEOTIDE SEQUENCE [LARGE SCALE GENOMIC DNA]</scope>
    <source>
        <strain evidence="2 3">HAW-EB3</strain>
    </source>
</reference>
<dbReference type="eggNOG" id="COG2370">
    <property type="taxonomic scope" value="Bacteria"/>
</dbReference>